<dbReference type="Gene3D" id="3.30.30.30">
    <property type="match status" value="1"/>
</dbReference>
<dbReference type="InterPro" id="IPR011009">
    <property type="entry name" value="Kinase-like_dom_sf"/>
</dbReference>
<dbReference type="FunFam" id="2.60.34.10:FF:000012">
    <property type="entry name" value="Heat shock 70 kDa protein"/>
    <property type="match status" value="1"/>
</dbReference>
<dbReference type="Gene3D" id="3.90.640.10">
    <property type="entry name" value="Actin, Chain A, domain 4"/>
    <property type="match status" value="2"/>
</dbReference>
<organism evidence="7 8">
    <name type="scientific">Funneliformis geosporum</name>
    <dbReference type="NCBI Taxonomy" id="1117311"/>
    <lineage>
        <taxon>Eukaryota</taxon>
        <taxon>Fungi</taxon>
        <taxon>Fungi incertae sedis</taxon>
        <taxon>Mucoromycota</taxon>
        <taxon>Glomeromycotina</taxon>
        <taxon>Glomeromycetes</taxon>
        <taxon>Glomerales</taxon>
        <taxon>Glomeraceae</taxon>
        <taxon>Funneliformis</taxon>
    </lineage>
</organism>
<dbReference type="OrthoDB" id="2401965at2759"/>
<protein>
    <submittedName>
        <fullName evidence="7">18302_t:CDS:1</fullName>
    </submittedName>
</protein>
<comment type="similarity">
    <text evidence="1">Belongs to the heat shock protein 70 family.</text>
</comment>
<evidence type="ECO:0000259" key="6">
    <source>
        <dbReference type="PROSITE" id="PS50011"/>
    </source>
</evidence>
<proteinExistence type="inferred from homology"/>
<evidence type="ECO:0000256" key="3">
    <source>
        <dbReference type="ARBA" id="ARBA00022840"/>
    </source>
</evidence>
<dbReference type="FunFam" id="3.30.420.40:FF:000172">
    <property type="entry name" value="Heat shock 70 kDa protein"/>
    <property type="match status" value="1"/>
</dbReference>
<dbReference type="FunFam" id="3.30.420.40:FF:000026">
    <property type="entry name" value="Heat shock protein 70"/>
    <property type="match status" value="1"/>
</dbReference>
<dbReference type="SUPFAM" id="SSF53067">
    <property type="entry name" value="Actin-like ATPase domain"/>
    <property type="match status" value="4"/>
</dbReference>
<dbReference type="InterPro" id="IPR018181">
    <property type="entry name" value="Heat_shock_70_CS"/>
</dbReference>
<dbReference type="Gene3D" id="3.30.420.40">
    <property type="match status" value="4"/>
</dbReference>
<dbReference type="PROSITE" id="PS00297">
    <property type="entry name" value="HSP70_1"/>
    <property type="match status" value="1"/>
</dbReference>
<evidence type="ECO:0000256" key="1">
    <source>
        <dbReference type="ARBA" id="ARBA00007381"/>
    </source>
</evidence>
<evidence type="ECO:0000256" key="5">
    <source>
        <dbReference type="SAM" id="Coils"/>
    </source>
</evidence>
<name>A0A9W4SI39_9GLOM</name>
<dbReference type="Gene3D" id="2.60.34.10">
    <property type="entry name" value="Substrate Binding Domain Of DNAk, Chain A, domain 1"/>
    <property type="match status" value="2"/>
</dbReference>
<keyword evidence="8" id="KW-1185">Reference proteome</keyword>
<dbReference type="SUPFAM" id="SSF100920">
    <property type="entry name" value="Heat shock protein 70kD (HSP70), peptide-binding domain"/>
    <property type="match status" value="2"/>
</dbReference>
<dbReference type="PANTHER" id="PTHR19375">
    <property type="entry name" value="HEAT SHOCK PROTEIN 70KDA"/>
    <property type="match status" value="1"/>
</dbReference>
<sequence length="1308" mass="147366">MLTGKAVGIDFGTTYSCVGVWLNDRVEIIANDQGNRTTPSYVAFTETGRLIGDAAKNQVNINSYNTMFNAKRLIGRNFNDQVVQSDIKNWPFKVIDKNGRPYIQVDYKGEKKDFTAEEICSMILVKMKETAEAFLSTRVINAVISSPAYFNDSQRQAIKDAGMIVGLNVLRITNAPSLAAIAYGLDKKICGEKNVLIYDLGGGTFDVSLLAIEEGIFKVKAVAGDTHLGGEDFDNRLVNHFVQKFNRKFKKDLTTNARSLRRLRTACERAKRELSASPQTFIEIDSLFEGIDFYTSLTRIKFEELNQDLFISTMKCVEKVLRDSKIDKSEIHEIVLVGGSTRIPKIQKILSEFFNGKEPNKSVNFDEAVAYGAAIQAAIFAGDTSEKTQDLLFLDVAALSLGIETTGEVMTALITLYEGESARTKDNNLLGKFELHGIPPAPRGVSAVDKTSGRSDKITVTNDKGRLSMEEIECMVNDAEKYREDDEKLAQRIQARNGLESYAFSLRNTLDDEKFPINLLKHAIQESVTWLENNQEATDLYLIFFDDLDAKLVKTFIARFYALLIWSEAKNHTQYPELIHPENGKRIKNFVVHGNILLKQFGSYEEWYIGDLGLSQPANIIPFDSDLYGVTPYMAPELFKGANFSKKSDIYCLGMVMLELTSGCKPFANVKHDIDLIYAIIDGGRPEITEDTPECFANLMKRCWESDTLERPSIAEISGIAGQWMNTLFEQFEQYEEKRLELIKSKKLGPEFTGAPHPNAIFTSRSLPSLSNSLSIDLNTRQIGIDLGTTYSCVGVWMNDNRDQEVQSDMKHWPFKVIDKNGRPYIQVEFKGEKKNFTLEEISSMILVKMKETAEAYLGTNVNNAVISSPACFNNSQRRSIQDAGMIAGLNVLRIINETTAAAIAYGLDKSCGERNVLIYDLGGGSFNVSLLTIEEGIFEVLAAAGDQQLGGEDFDNRIVNYFVHEFKRKFKKDLTTNARALRRLRTACERAKRELSSSLKTSIEIDSLFKGIDFYTSLTRTKFEELNQALFQSTMECVERVLKDSKIDKSQIHEIVLVGGSTRIPKIQKMVSEFFNDKVPNKSVHPDEAVAYGAAIYAAILTGDTYEKFQDLLYLDVTALSLGIETKGGTMTPLIRRNTTIPTKKSEIFSIDDFEDRSDQSESVILIQAYEGERARTKDNNLLGNFELSGILPASVASQIEISFYIDDNGFLNEVSVHDRTTCRLNRMAITNEQKRLSKEEIERMVEEAEKYREEDEYVAQGIQSRNKLERYAFNLRNTLDDERFPINLLRDAIQKSVTWLENNQEA</sequence>
<dbReference type="PROSITE" id="PS01036">
    <property type="entry name" value="HSP70_3"/>
    <property type="match status" value="2"/>
</dbReference>
<evidence type="ECO:0000256" key="2">
    <source>
        <dbReference type="ARBA" id="ARBA00022741"/>
    </source>
</evidence>
<dbReference type="InterPro" id="IPR043129">
    <property type="entry name" value="ATPase_NBD"/>
</dbReference>
<reference evidence="7" key="1">
    <citation type="submission" date="2022-08" db="EMBL/GenBank/DDBJ databases">
        <authorList>
            <person name="Kallberg Y."/>
            <person name="Tangrot J."/>
            <person name="Rosling A."/>
        </authorList>
    </citation>
    <scope>NUCLEOTIDE SEQUENCE</scope>
    <source>
        <strain evidence="7">Wild A</strain>
    </source>
</reference>
<evidence type="ECO:0000313" key="8">
    <source>
        <dbReference type="Proteomes" id="UP001153678"/>
    </source>
</evidence>
<dbReference type="SUPFAM" id="SSF100934">
    <property type="entry name" value="Heat shock protein 70kD (HSP70), C-terminal subdomain"/>
    <property type="match status" value="1"/>
</dbReference>
<dbReference type="InterPro" id="IPR001245">
    <property type="entry name" value="Ser-Thr/Tyr_kinase_cat_dom"/>
</dbReference>
<comment type="caution">
    <text evidence="7">The sequence shown here is derived from an EMBL/GenBank/DDBJ whole genome shotgun (WGS) entry which is preliminary data.</text>
</comment>
<dbReference type="PROSITE" id="PS00329">
    <property type="entry name" value="HSP70_2"/>
    <property type="match status" value="2"/>
</dbReference>
<keyword evidence="3" id="KW-0067">ATP-binding</keyword>
<keyword evidence="2" id="KW-0547">Nucleotide-binding</keyword>
<dbReference type="Proteomes" id="UP001153678">
    <property type="component" value="Unassembled WGS sequence"/>
</dbReference>
<dbReference type="FunFam" id="3.90.640.10:FF:000002">
    <property type="entry name" value="Heat shock 70 kDa"/>
    <property type="match status" value="2"/>
</dbReference>
<dbReference type="Pfam" id="PF07714">
    <property type="entry name" value="PK_Tyr_Ser-Thr"/>
    <property type="match status" value="1"/>
</dbReference>
<evidence type="ECO:0000256" key="4">
    <source>
        <dbReference type="ARBA" id="ARBA00023186"/>
    </source>
</evidence>
<dbReference type="PRINTS" id="PR00301">
    <property type="entry name" value="HEATSHOCK70"/>
</dbReference>
<dbReference type="SUPFAM" id="SSF56112">
    <property type="entry name" value="Protein kinase-like (PK-like)"/>
    <property type="match status" value="1"/>
</dbReference>
<feature type="coiled-coil region" evidence="5">
    <location>
        <begin position="1229"/>
        <end position="1256"/>
    </location>
</feature>
<dbReference type="InterPro" id="IPR013126">
    <property type="entry name" value="Hsp_70_fam"/>
</dbReference>
<dbReference type="CDD" id="cd10233">
    <property type="entry name" value="ASKHA_NBD_HSP70_HSPA1"/>
    <property type="match status" value="1"/>
</dbReference>
<dbReference type="InterPro" id="IPR000719">
    <property type="entry name" value="Prot_kinase_dom"/>
</dbReference>
<dbReference type="GO" id="GO:0005524">
    <property type="term" value="F:ATP binding"/>
    <property type="evidence" value="ECO:0007669"/>
    <property type="project" value="UniProtKB-KW"/>
</dbReference>
<dbReference type="InterPro" id="IPR029048">
    <property type="entry name" value="HSP70_C_sf"/>
</dbReference>
<dbReference type="FunFam" id="3.30.30.30:FF:000001">
    <property type="entry name" value="heat shock 70 kDa protein-like"/>
    <property type="match status" value="2"/>
</dbReference>
<feature type="non-terminal residue" evidence="7">
    <location>
        <position position="1308"/>
    </location>
</feature>
<feature type="domain" description="Protein kinase" evidence="6">
    <location>
        <begin position="458"/>
        <end position="725"/>
    </location>
</feature>
<dbReference type="GO" id="GO:0004672">
    <property type="term" value="F:protein kinase activity"/>
    <property type="evidence" value="ECO:0007669"/>
    <property type="project" value="InterPro"/>
</dbReference>
<keyword evidence="5" id="KW-0175">Coiled coil</keyword>
<dbReference type="PROSITE" id="PS50011">
    <property type="entry name" value="PROTEIN_KINASE_DOM"/>
    <property type="match status" value="1"/>
</dbReference>
<evidence type="ECO:0000313" key="7">
    <source>
        <dbReference type="EMBL" id="CAI2170275.1"/>
    </source>
</evidence>
<dbReference type="GO" id="GO:0140662">
    <property type="term" value="F:ATP-dependent protein folding chaperone"/>
    <property type="evidence" value="ECO:0007669"/>
    <property type="project" value="InterPro"/>
</dbReference>
<dbReference type="EMBL" id="CAMKVN010000679">
    <property type="protein sequence ID" value="CAI2170275.1"/>
    <property type="molecule type" value="Genomic_DNA"/>
</dbReference>
<accession>A0A9W4SI39</accession>
<dbReference type="InterPro" id="IPR029047">
    <property type="entry name" value="HSP70_peptide-bd_sf"/>
</dbReference>
<gene>
    <name evidence="7" type="ORF">FWILDA_LOCUS4499</name>
</gene>
<dbReference type="Pfam" id="PF00012">
    <property type="entry name" value="HSP70"/>
    <property type="match status" value="2"/>
</dbReference>
<keyword evidence="4" id="KW-0143">Chaperone</keyword>
<dbReference type="FunFam" id="3.30.420.40:FF:000545">
    <property type="entry name" value="Endoplasmic reticulum chaperone BiP"/>
    <property type="match status" value="1"/>
</dbReference>
<dbReference type="Gene3D" id="1.10.510.10">
    <property type="entry name" value="Transferase(Phosphotransferase) domain 1"/>
    <property type="match status" value="1"/>
</dbReference>